<feature type="transmembrane region" description="Helical" evidence="1">
    <location>
        <begin position="137"/>
        <end position="155"/>
    </location>
</feature>
<dbReference type="EMBL" id="JMIY01000005">
    <property type="protein sequence ID" value="KCZ71667.1"/>
    <property type="molecule type" value="Genomic_DNA"/>
</dbReference>
<evidence type="ECO:0000259" key="2">
    <source>
        <dbReference type="PROSITE" id="PS50850"/>
    </source>
</evidence>
<keyword evidence="1" id="KW-0812">Transmembrane</keyword>
<dbReference type="OrthoDB" id="117970at2157"/>
<name>A0A062V2S0_9EURY</name>
<dbReference type="CDD" id="cd17325">
    <property type="entry name" value="MFS_MdtG_SLC18_like"/>
    <property type="match status" value="1"/>
</dbReference>
<dbReference type="InterPro" id="IPR020846">
    <property type="entry name" value="MFS_dom"/>
</dbReference>
<dbReference type="GO" id="GO:0005886">
    <property type="term" value="C:plasma membrane"/>
    <property type="evidence" value="ECO:0007669"/>
    <property type="project" value="TreeGrafter"/>
</dbReference>
<organism evidence="3 4">
    <name type="scientific">Candidatus Methanoperedens nitratireducens</name>
    <dbReference type="NCBI Taxonomy" id="1392998"/>
    <lineage>
        <taxon>Archaea</taxon>
        <taxon>Methanobacteriati</taxon>
        <taxon>Methanobacteriota</taxon>
        <taxon>Stenosarchaea group</taxon>
        <taxon>Methanomicrobia</taxon>
        <taxon>Methanosarcinales</taxon>
        <taxon>ANME-2 cluster</taxon>
        <taxon>Candidatus Methanoperedentaceae</taxon>
        <taxon>Candidatus Methanoperedens</taxon>
    </lineage>
</organism>
<dbReference type="InterPro" id="IPR011701">
    <property type="entry name" value="MFS"/>
</dbReference>
<protein>
    <submittedName>
        <fullName evidence="3">Arabinose efflux permease family protein</fullName>
    </submittedName>
</protein>
<dbReference type="AlphaFoldDB" id="A0A062V2S0"/>
<feature type="transmembrane region" description="Helical" evidence="1">
    <location>
        <begin position="103"/>
        <end position="125"/>
    </location>
</feature>
<feature type="transmembrane region" description="Helical" evidence="1">
    <location>
        <begin position="167"/>
        <end position="185"/>
    </location>
</feature>
<feature type="transmembrane region" description="Helical" evidence="1">
    <location>
        <begin position="277"/>
        <end position="295"/>
    </location>
</feature>
<dbReference type="Pfam" id="PF07690">
    <property type="entry name" value="MFS_1"/>
    <property type="match status" value="2"/>
</dbReference>
<dbReference type="Proteomes" id="UP000027153">
    <property type="component" value="Unassembled WGS sequence"/>
</dbReference>
<evidence type="ECO:0000313" key="3">
    <source>
        <dbReference type="EMBL" id="KCZ71667.1"/>
    </source>
</evidence>
<keyword evidence="1" id="KW-1133">Transmembrane helix</keyword>
<evidence type="ECO:0000313" key="4">
    <source>
        <dbReference type="Proteomes" id="UP000027153"/>
    </source>
</evidence>
<gene>
    <name evidence="3" type="ORF">ANME2D_02403</name>
</gene>
<dbReference type="InterPro" id="IPR036259">
    <property type="entry name" value="MFS_trans_sf"/>
</dbReference>
<feature type="transmembrane region" description="Helical" evidence="1">
    <location>
        <begin position="77"/>
        <end position="97"/>
    </location>
</feature>
<evidence type="ECO:0000256" key="1">
    <source>
        <dbReference type="SAM" id="Phobius"/>
    </source>
</evidence>
<reference evidence="3 4" key="1">
    <citation type="journal article" date="2013" name="Nature">
        <title>Anaerobic oxidation of methane coupled to nitrate reduction in a novel archaeal lineage.</title>
        <authorList>
            <person name="Haroon M.F."/>
            <person name="Hu S."/>
            <person name="Shi Y."/>
            <person name="Imelfort M."/>
            <person name="Keller J."/>
            <person name="Hugenholtz P."/>
            <person name="Yuan Z."/>
            <person name="Tyson G.W."/>
        </authorList>
    </citation>
    <scope>NUCLEOTIDE SEQUENCE [LARGE SCALE GENOMIC DNA]</scope>
    <source>
        <strain evidence="3 4">ANME-2d</strain>
    </source>
</reference>
<dbReference type="SUPFAM" id="SSF103473">
    <property type="entry name" value="MFS general substrate transporter"/>
    <property type="match status" value="1"/>
</dbReference>
<keyword evidence="4" id="KW-1185">Reference proteome</keyword>
<feature type="transmembrane region" description="Helical" evidence="1">
    <location>
        <begin position="246"/>
        <end position="265"/>
    </location>
</feature>
<dbReference type="PANTHER" id="PTHR23521">
    <property type="entry name" value="TRANSPORTER MFS SUPERFAMILY"/>
    <property type="match status" value="1"/>
</dbReference>
<comment type="caution">
    <text evidence="3">The sequence shown here is derived from an EMBL/GenBank/DDBJ whole genome shotgun (WGS) entry which is preliminary data.</text>
</comment>
<feature type="transmembrane region" description="Helical" evidence="1">
    <location>
        <begin position="301"/>
        <end position="325"/>
    </location>
</feature>
<feature type="transmembrane region" description="Helical" evidence="1">
    <location>
        <begin position="337"/>
        <end position="356"/>
    </location>
</feature>
<dbReference type="Gene3D" id="1.20.1250.20">
    <property type="entry name" value="MFS general substrate transporter like domains"/>
    <property type="match status" value="2"/>
</dbReference>
<dbReference type="GO" id="GO:0022857">
    <property type="term" value="F:transmembrane transporter activity"/>
    <property type="evidence" value="ECO:0007669"/>
    <property type="project" value="InterPro"/>
</dbReference>
<proteinExistence type="predicted"/>
<dbReference type="PANTHER" id="PTHR23521:SF2">
    <property type="entry name" value="TRANSPORTER MFS SUPERFAMILY"/>
    <property type="match status" value="1"/>
</dbReference>
<feature type="transmembrane region" description="Helical" evidence="1">
    <location>
        <begin position="10"/>
        <end position="28"/>
    </location>
</feature>
<dbReference type="RefSeq" id="WP_052368877.1">
    <property type="nucleotide sequence ID" value="NZ_JMIY01000005.1"/>
</dbReference>
<feature type="transmembrane region" description="Helical" evidence="1">
    <location>
        <begin position="211"/>
        <end position="234"/>
    </location>
</feature>
<dbReference type="PROSITE" id="PS50850">
    <property type="entry name" value="MFS"/>
    <property type="match status" value="1"/>
</dbReference>
<sequence length="401" mass="43312">MTKKTGYREIYLLGILTFILMFSVTLIYPVQKEFVMERFNIVSLKETSLFVSVNLSAYVIFSLVWGSISDRMGKRKFFILAGFLGNAVLMFSLTLAPTMAVLLVLRFIEGTFTVMAFSLLMASVLDIVKQTHYGRGMGILGMGMASGNALGAPFGGKIGAIDPLYPLYFGSFMLLIGASIAAIALKEHKLESRSASLRDALLLLKEEKRIFIPYAFSFVERFTVGFFVVIFPLMLAIKYGIGSGSIGMYMTAFLIPFAFLQYPLGAISDRIGRVPPLIIGSLLYGIMVMSVGIVAPPMLVAVMVLGGVVGALMYPPSAALAGDLANLAKRGTAMGGFNLFGSLGFAAGPFIGGVVADRYGFQASFAVAGLAVIIIALIFFSSLIEINKKVSFHDKLLKNNR</sequence>
<accession>A0A062V2S0</accession>
<keyword evidence="1" id="KW-0472">Membrane</keyword>
<feature type="transmembrane region" description="Helical" evidence="1">
    <location>
        <begin position="362"/>
        <end position="384"/>
    </location>
</feature>
<feature type="transmembrane region" description="Helical" evidence="1">
    <location>
        <begin position="48"/>
        <end position="65"/>
    </location>
</feature>
<feature type="domain" description="Major facilitator superfamily (MFS) profile" evidence="2">
    <location>
        <begin position="9"/>
        <end position="387"/>
    </location>
</feature>